<dbReference type="CDD" id="cd14840">
    <property type="entry name" value="D-Ala-D-Ala_dipeptidase_Aad"/>
    <property type="match status" value="1"/>
</dbReference>
<evidence type="ECO:0000256" key="9">
    <source>
        <dbReference type="HAMAP-Rule" id="MF_01924"/>
    </source>
</evidence>
<evidence type="ECO:0000256" key="8">
    <source>
        <dbReference type="ARBA" id="ARBA00023316"/>
    </source>
</evidence>
<dbReference type="GO" id="GO:0006508">
    <property type="term" value="P:proteolysis"/>
    <property type="evidence" value="ECO:0007669"/>
    <property type="project" value="UniProtKB-KW"/>
</dbReference>
<feature type="binding site" evidence="9">
    <location>
        <position position="82"/>
    </location>
    <ligand>
        <name>Zn(2+)</name>
        <dbReference type="ChEBI" id="CHEBI:29105"/>
        <note>catalytic</note>
    </ligand>
</feature>
<comment type="catalytic activity">
    <reaction evidence="1 9">
        <text>D-alanyl-D-alanine + H2O = 2 D-alanine</text>
        <dbReference type="Rhea" id="RHEA:20661"/>
        <dbReference type="ChEBI" id="CHEBI:15377"/>
        <dbReference type="ChEBI" id="CHEBI:57416"/>
        <dbReference type="ChEBI" id="CHEBI:57822"/>
        <dbReference type="EC" id="3.4.13.22"/>
    </reaction>
</comment>
<evidence type="ECO:0000256" key="7">
    <source>
        <dbReference type="ARBA" id="ARBA00023049"/>
    </source>
</evidence>
<evidence type="ECO:0000256" key="3">
    <source>
        <dbReference type="ARBA" id="ARBA00022723"/>
    </source>
</evidence>
<evidence type="ECO:0000256" key="2">
    <source>
        <dbReference type="ARBA" id="ARBA00022670"/>
    </source>
</evidence>
<keyword evidence="3 9" id="KW-0479">Metal-binding</keyword>
<feature type="binding site" evidence="9">
    <location>
        <position position="149"/>
    </location>
    <ligand>
        <name>Zn(2+)</name>
        <dbReference type="ChEBI" id="CHEBI:29105"/>
        <note>catalytic</note>
    </ligand>
</feature>
<dbReference type="HAMAP" id="MF_01924">
    <property type="entry name" value="A_A_dipeptidase"/>
    <property type="match status" value="1"/>
</dbReference>
<evidence type="ECO:0000256" key="5">
    <source>
        <dbReference type="ARBA" id="ARBA00022833"/>
    </source>
</evidence>
<evidence type="ECO:0000256" key="4">
    <source>
        <dbReference type="ARBA" id="ARBA00022801"/>
    </source>
</evidence>
<evidence type="ECO:0000313" key="10">
    <source>
        <dbReference type="EMBL" id="AOV18670.1"/>
    </source>
</evidence>
<dbReference type="Pfam" id="PF01427">
    <property type="entry name" value="Peptidase_M15"/>
    <property type="match status" value="1"/>
</dbReference>
<dbReference type="SUPFAM" id="SSF55166">
    <property type="entry name" value="Hedgehog/DD-peptidase"/>
    <property type="match status" value="1"/>
</dbReference>
<dbReference type="GO" id="GO:0008237">
    <property type="term" value="F:metallopeptidase activity"/>
    <property type="evidence" value="ECO:0007669"/>
    <property type="project" value="UniProtKB-KW"/>
</dbReference>
<dbReference type="EC" id="3.4.13.22" evidence="9"/>
<keyword evidence="6 9" id="KW-0224">Dipeptidase</keyword>
<dbReference type="NCBIfam" id="NF007557">
    <property type="entry name" value="PRK10178.1"/>
    <property type="match status" value="1"/>
</dbReference>
<evidence type="ECO:0000256" key="6">
    <source>
        <dbReference type="ARBA" id="ARBA00022997"/>
    </source>
</evidence>
<keyword evidence="11" id="KW-1185">Reference proteome</keyword>
<comment type="similarity">
    <text evidence="9">Belongs to the peptidase M15D family.</text>
</comment>
<feature type="active site" description="Proton donor/acceptor" evidence="9">
    <location>
        <position position="146"/>
    </location>
</feature>
<evidence type="ECO:0000313" key="11">
    <source>
        <dbReference type="Proteomes" id="UP000095342"/>
    </source>
</evidence>
<reference evidence="10 11" key="1">
    <citation type="submission" date="2016-09" db="EMBL/GenBank/DDBJ databases">
        <title>Acidihalobacter prosperus V6 (DSM14174).</title>
        <authorList>
            <person name="Khaleque H.N."/>
            <person name="Ramsay J.P."/>
            <person name="Murphy R.J.T."/>
            <person name="Kaksonen A.H."/>
            <person name="Boxall N.J."/>
            <person name="Watkin E.L.J."/>
        </authorList>
    </citation>
    <scope>NUCLEOTIDE SEQUENCE [LARGE SCALE GENOMIC DNA]</scope>
    <source>
        <strain evidence="10 11">V6</strain>
    </source>
</reference>
<keyword evidence="2 9" id="KW-0645">Protease</keyword>
<keyword evidence="4 9" id="KW-0378">Hydrolase</keyword>
<dbReference type="AlphaFoldDB" id="A0A1D8KCJ3"/>
<gene>
    <name evidence="9" type="primary">ddpX</name>
    <name evidence="10" type="ORF">BJI67_14845</name>
</gene>
<name>A0A1D8KCJ3_9GAMM</name>
<dbReference type="PIRSF" id="PIRSF026671">
    <property type="entry name" value="AA_dipeptidase"/>
    <property type="match status" value="1"/>
</dbReference>
<keyword evidence="8" id="KW-0961">Cell wall biogenesis/degradation</keyword>
<dbReference type="PANTHER" id="PTHR43126">
    <property type="entry name" value="D-ALANYL-D-ALANINE DIPEPTIDASE"/>
    <property type="match status" value="1"/>
</dbReference>
<comment type="cofactor">
    <cofactor evidence="9">
        <name>Zn(2+)</name>
        <dbReference type="ChEBI" id="CHEBI:29105"/>
    </cofactor>
    <text evidence="9">Binds 1 zinc ion per subunit.</text>
</comment>
<organism evidence="10 11">
    <name type="scientific">Acidihalobacter aeolianus</name>
    <dbReference type="NCBI Taxonomy" id="2792603"/>
    <lineage>
        <taxon>Bacteria</taxon>
        <taxon>Pseudomonadati</taxon>
        <taxon>Pseudomonadota</taxon>
        <taxon>Gammaproteobacteria</taxon>
        <taxon>Chromatiales</taxon>
        <taxon>Ectothiorhodospiraceae</taxon>
        <taxon>Acidihalobacter</taxon>
    </lineage>
</organism>
<dbReference type="InterPro" id="IPR009045">
    <property type="entry name" value="Zn_M74/Hedgehog-like"/>
</dbReference>
<accession>A0A1D8KCJ3</accession>
<dbReference type="GO" id="GO:0008270">
    <property type="term" value="F:zinc ion binding"/>
    <property type="evidence" value="ECO:0007669"/>
    <property type="project" value="UniProtKB-UniRule"/>
</dbReference>
<dbReference type="EMBL" id="CP017448">
    <property type="protein sequence ID" value="AOV18670.1"/>
    <property type="molecule type" value="Genomic_DNA"/>
</dbReference>
<dbReference type="Proteomes" id="UP000095342">
    <property type="component" value="Chromosome"/>
</dbReference>
<dbReference type="GO" id="GO:0160237">
    <property type="term" value="F:D-Ala-D-Ala dipeptidase activity"/>
    <property type="evidence" value="ECO:0007669"/>
    <property type="project" value="UniProtKB-EC"/>
</dbReference>
<comment type="function">
    <text evidence="9">Catalyzes hydrolysis of the D-alanyl-D-alanine dipeptide.</text>
</comment>
<evidence type="ECO:0000256" key="1">
    <source>
        <dbReference type="ARBA" id="ARBA00001362"/>
    </source>
</evidence>
<dbReference type="Gene3D" id="3.30.1380.10">
    <property type="match status" value="1"/>
</dbReference>
<dbReference type="InterPro" id="IPR000755">
    <property type="entry name" value="A_A_dipeptidase"/>
</dbReference>
<dbReference type="PANTHER" id="PTHR43126:SF1">
    <property type="entry name" value="D-ALANYL-D-ALANINE DIPEPTIDASE"/>
    <property type="match status" value="1"/>
</dbReference>
<keyword evidence="7 9" id="KW-0482">Metalloprotease</keyword>
<dbReference type="GO" id="GO:0071555">
    <property type="term" value="P:cell wall organization"/>
    <property type="evidence" value="ECO:0007669"/>
    <property type="project" value="UniProtKB-KW"/>
</dbReference>
<feature type="binding site" evidence="9">
    <location>
        <position position="89"/>
    </location>
    <ligand>
        <name>Zn(2+)</name>
        <dbReference type="ChEBI" id="CHEBI:29105"/>
        <note>catalytic</note>
    </ligand>
</feature>
<keyword evidence="5 9" id="KW-0862">Zinc</keyword>
<proteinExistence type="inferred from homology"/>
<sequence>MDLDLKYATADNITGTPIYAYAVALLHPEAHAALMKAAELASAADRRLIVFDAYRPPAAQRRLWEALPDPTFIADPELGSTHSRGIAVDLTLAYPSGEALPMGTGFDAMEPASFHAHPGLPADVQGNRQMLAGIMALAGWVHNPMEWWHYNLPNPEAFPIVDDVQTVARMMP</sequence>
<protein>
    <recommendedName>
        <fullName evidence="9">D-alanyl-D-alanine dipeptidase</fullName>
        <shortName evidence="9">D-Ala-D-Ala dipeptidase</shortName>
        <ecNumber evidence="9">3.4.13.22</ecNumber>
    </recommendedName>
</protein>
<feature type="site" description="Transition state stabilizer" evidence="9">
    <location>
        <position position="55"/>
    </location>
</feature>
<dbReference type="KEGG" id="aaeo:BJI67_14845"/>